<proteinExistence type="predicted"/>
<dbReference type="Proteomes" id="UP000887576">
    <property type="component" value="Unplaced"/>
</dbReference>
<reference evidence="2" key="1">
    <citation type="submission" date="2022-11" db="UniProtKB">
        <authorList>
            <consortium name="WormBaseParasite"/>
        </authorList>
    </citation>
    <scope>IDENTIFICATION</scope>
</reference>
<evidence type="ECO:0000313" key="1">
    <source>
        <dbReference type="Proteomes" id="UP000887576"/>
    </source>
</evidence>
<accession>A0AC34RCH6</accession>
<evidence type="ECO:0000313" key="2">
    <source>
        <dbReference type="WBParaSite" id="JU765_v2.g5738.t1"/>
    </source>
</evidence>
<protein>
    <submittedName>
        <fullName evidence="2">V-type proton ATPase subunit D</fullName>
    </submittedName>
</protein>
<organism evidence="1 2">
    <name type="scientific">Panagrolaimus sp. JU765</name>
    <dbReference type="NCBI Taxonomy" id="591449"/>
    <lineage>
        <taxon>Eukaryota</taxon>
        <taxon>Metazoa</taxon>
        <taxon>Ecdysozoa</taxon>
        <taxon>Nematoda</taxon>
        <taxon>Chromadorea</taxon>
        <taxon>Rhabditida</taxon>
        <taxon>Tylenchina</taxon>
        <taxon>Panagrolaimomorpha</taxon>
        <taxon>Panagrolaimoidea</taxon>
        <taxon>Panagrolaimidae</taxon>
        <taxon>Panagrolaimus</taxon>
    </lineage>
</organism>
<name>A0AC34RCH6_9BILA</name>
<dbReference type="WBParaSite" id="JU765_v2.g5738.t1">
    <property type="protein sequence ID" value="JU765_v2.g5738.t1"/>
    <property type="gene ID" value="JU765_v2.g5738"/>
</dbReference>
<sequence>MSGGGKDRIPVFPSRMAQSLMKTRLKGAQKGRNLLKKKSDALNLRFREIVRKIVENKILMGQVMKESFFSYAKAKYSAGDFTHDVLQNVNEAHYRIKVNKENVVGVILPIFEANLDGPNSHGLLGLGKGGLALTQLKKNYSKAIELLIDLATLQSCFITLDHAIKVANRRVNAIEHVVIPRIENTLTYIVSELDELEREDFYRMKKIQAKKKRDKENEVVQIAPDDGQVTNILDKENDITVLFK</sequence>